<accession>A0A1F8H901</accession>
<sequence>MSVYIKFVKSRIYKNIVIISVLLASFFISTTNVSADTIGQSVIFNVNSKYDQFSRTSLSATLRQTSEHAYFYVEDRYWNNLNLNERVILNNNISALGQEFENNIYPKETQFWGSEPNPGIDDDPKITIVLESLVSGNGGYFDTTNEYPKKIAANSNEREMIFISVQAGSFAKIFLGHEFQHLISYNQKEILRKVQEDVWLNELRSEYSVSLLGYNDNFYGSSLDRRVSTFLENSSDSLTEWPNVSTDYAQVVLFGQYLLEQFGQSIFKETLQSPTVGIDSINKFLQEHNYQEKFSNVFENWTVAGYLNNVFPDTRYGYQRNELKNIHVIPEQSFLSHPSPHTFNYSLKSWQANWHKYNLSSLPSDKAVKINYNPDYLFRVLYADNLGRIGVLNNPGYITNPGGLSSVVLMPVNEIETSDFGSEETPRTISLGISYVDNASAQPVADGALIKRPGEAEVYVVEGKYKRYLRPEIVQLYGQLDSSKAIELEDKTFNSYTTANYVRGVNDKKVYAVWPDGTKHWLNMTGDYFTRSGRDWGAIFIINESELGAYKTGSEITK</sequence>
<evidence type="ECO:0000313" key="1">
    <source>
        <dbReference type="EMBL" id="OGN33528.1"/>
    </source>
</evidence>
<evidence type="ECO:0000313" key="2">
    <source>
        <dbReference type="Proteomes" id="UP000177745"/>
    </source>
</evidence>
<organism evidence="1 2">
    <name type="scientific">Candidatus Yanofskybacteria bacterium RIFCSPLOWO2_12_FULL_43_11b</name>
    <dbReference type="NCBI Taxonomy" id="1802710"/>
    <lineage>
        <taxon>Bacteria</taxon>
        <taxon>Candidatus Yanofskyibacteriota</taxon>
    </lineage>
</organism>
<comment type="caution">
    <text evidence="1">The sequence shown here is derived from an EMBL/GenBank/DDBJ whole genome shotgun (WGS) entry which is preliminary data.</text>
</comment>
<gene>
    <name evidence="1" type="ORF">A3G51_02485</name>
</gene>
<reference evidence="1 2" key="1">
    <citation type="journal article" date="2016" name="Nat. Commun.">
        <title>Thousands of microbial genomes shed light on interconnected biogeochemical processes in an aquifer system.</title>
        <authorList>
            <person name="Anantharaman K."/>
            <person name="Brown C.T."/>
            <person name="Hug L.A."/>
            <person name="Sharon I."/>
            <person name="Castelle C.J."/>
            <person name="Probst A.J."/>
            <person name="Thomas B.C."/>
            <person name="Singh A."/>
            <person name="Wilkins M.J."/>
            <person name="Karaoz U."/>
            <person name="Brodie E.L."/>
            <person name="Williams K.H."/>
            <person name="Hubbard S.S."/>
            <person name="Banfield J.F."/>
        </authorList>
    </citation>
    <scope>NUCLEOTIDE SEQUENCE [LARGE SCALE GENOMIC DNA]</scope>
</reference>
<name>A0A1F8H901_9BACT</name>
<proteinExistence type="predicted"/>
<dbReference type="AlphaFoldDB" id="A0A1F8H901"/>
<dbReference type="EMBL" id="MGKY01000015">
    <property type="protein sequence ID" value="OGN33528.1"/>
    <property type="molecule type" value="Genomic_DNA"/>
</dbReference>
<dbReference type="Proteomes" id="UP000177745">
    <property type="component" value="Unassembled WGS sequence"/>
</dbReference>
<protein>
    <submittedName>
        <fullName evidence="1">Uncharacterized protein</fullName>
    </submittedName>
</protein>